<proteinExistence type="predicted"/>
<dbReference type="AlphaFoldDB" id="A0A0A8YL76"/>
<reference evidence="1" key="1">
    <citation type="submission" date="2014-09" db="EMBL/GenBank/DDBJ databases">
        <authorList>
            <person name="Magalhaes I.L.F."/>
            <person name="Oliveira U."/>
            <person name="Santos F.R."/>
            <person name="Vidigal T.H.D.A."/>
            <person name="Brescovit A.D."/>
            <person name="Santos A.J."/>
        </authorList>
    </citation>
    <scope>NUCLEOTIDE SEQUENCE</scope>
    <source>
        <tissue evidence="1">Shoot tissue taken approximately 20 cm above the soil surface</tissue>
    </source>
</reference>
<evidence type="ECO:0000313" key="1">
    <source>
        <dbReference type="EMBL" id="JAD23277.1"/>
    </source>
</evidence>
<accession>A0A0A8YL76</accession>
<organism evidence="1">
    <name type="scientific">Arundo donax</name>
    <name type="common">Giant reed</name>
    <name type="synonym">Donax arundinaceus</name>
    <dbReference type="NCBI Taxonomy" id="35708"/>
    <lineage>
        <taxon>Eukaryota</taxon>
        <taxon>Viridiplantae</taxon>
        <taxon>Streptophyta</taxon>
        <taxon>Embryophyta</taxon>
        <taxon>Tracheophyta</taxon>
        <taxon>Spermatophyta</taxon>
        <taxon>Magnoliopsida</taxon>
        <taxon>Liliopsida</taxon>
        <taxon>Poales</taxon>
        <taxon>Poaceae</taxon>
        <taxon>PACMAD clade</taxon>
        <taxon>Arundinoideae</taxon>
        <taxon>Arundineae</taxon>
        <taxon>Arundo</taxon>
    </lineage>
</organism>
<sequence length="50" mass="6081">MTKSRRYGYVSMYRIRHFLKNPRRRYVLGFLNNIKNIKQVSNGQIVEFST</sequence>
<reference evidence="1" key="2">
    <citation type="journal article" date="2015" name="Data Brief">
        <title>Shoot transcriptome of the giant reed, Arundo donax.</title>
        <authorList>
            <person name="Barrero R.A."/>
            <person name="Guerrero F.D."/>
            <person name="Moolhuijzen P."/>
            <person name="Goolsby J.A."/>
            <person name="Tidwell J."/>
            <person name="Bellgard S.E."/>
            <person name="Bellgard M.I."/>
        </authorList>
    </citation>
    <scope>NUCLEOTIDE SEQUENCE</scope>
    <source>
        <tissue evidence="1">Shoot tissue taken approximately 20 cm above the soil surface</tissue>
    </source>
</reference>
<name>A0A0A8YL76_ARUDO</name>
<protein>
    <submittedName>
        <fullName evidence="1">Uncharacterized protein</fullName>
    </submittedName>
</protein>
<dbReference type="EMBL" id="GBRH01274618">
    <property type="protein sequence ID" value="JAD23277.1"/>
    <property type="molecule type" value="Transcribed_RNA"/>
</dbReference>